<comment type="subcellular location">
    <subcellularLocation>
        <location evidence="1">Membrane</location>
        <topology evidence="1">Single-pass membrane protein</topology>
    </subcellularLocation>
</comment>
<dbReference type="FunFam" id="3.80.10.10:FF:000228">
    <property type="entry name" value="Leucine-rich repeat receptor-like serine/threonine-protein kinase BAM1"/>
    <property type="match status" value="1"/>
</dbReference>
<evidence type="ECO:0000256" key="4">
    <source>
        <dbReference type="ARBA" id="ARBA00022527"/>
    </source>
</evidence>
<evidence type="ECO:0000256" key="1">
    <source>
        <dbReference type="ARBA" id="ARBA00004167"/>
    </source>
</evidence>
<feature type="domain" description="Protein kinase" evidence="21">
    <location>
        <begin position="701"/>
        <end position="1000"/>
    </location>
</feature>
<dbReference type="Gene3D" id="1.10.510.10">
    <property type="entry name" value="Transferase(Phosphotransferase) domain 1"/>
    <property type="match status" value="1"/>
</dbReference>
<dbReference type="PANTHER" id="PTHR48053">
    <property type="entry name" value="LEUCINE RICH REPEAT FAMILY PROTEIN, EXPRESSED"/>
    <property type="match status" value="1"/>
</dbReference>
<dbReference type="PROSITE" id="PS51450">
    <property type="entry name" value="LRR"/>
    <property type="match status" value="2"/>
</dbReference>
<evidence type="ECO:0000256" key="6">
    <source>
        <dbReference type="ARBA" id="ARBA00022679"/>
    </source>
</evidence>
<accession>A0AAV5BZ17</accession>
<protein>
    <recommendedName>
        <fullName evidence="3">non-specific serine/threonine protein kinase</fullName>
        <ecNumber evidence="3">2.7.11.1</ecNumber>
    </recommendedName>
</protein>
<dbReference type="GO" id="GO:0004674">
    <property type="term" value="F:protein serine/threonine kinase activity"/>
    <property type="evidence" value="ECO:0007669"/>
    <property type="project" value="UniProtKB-KW"/>
</dbReference>
<evidence type="ECO:0000256" key="12">
    <source>
        <dbReference type="ARBA" id="ARBA00022840"/>
    </source>
</evidence>
<organism evidence="22 23">
    <name type="scientific">Eleusine coracana subsp. coracana</name>
    <dbReference type="NCBI Taxonomy" id="191504"/>
    <lineage>
        <taxon>Eukaryota</taxon>
        <taxon>Viridiplantae</taxon>
        <taxon>Streptophyta</taxon>
        <taxon>Embryophyta</taxon>
        <taxon>Tracheophyta</taxon>
        <taxon>Spermatophyta</taxon>
        <taxon>Magnoliopsida</taxon>
        <taxon>Liliopsida</taxon>
        <taxon>Poales</taxon>
        <taxon>Poaceae</taxon>
        <taxon>PACMAD clade</taxon>
        <taxon>Chloridoideae</taxon>
        <taxon>Cynodonteae</taxon>
        <taxon>Eleusininae</taxon>
        <taxon>Eleusine</taxon>
    </lineage>
</organism>
<evidence type="ECO:0000256" key="18">
    <source>
        <dbReference type="ARBA" id="ARBA00048679"/>
    </source>
</evidence>
<evidence type="ECO:0000256" key="19">
    <source>
        <dbReference type="SAM" id="Phobius"/>
    </source>
</evidence>
<keyword evidence="14 19" id="KW-0472">Membrane</keyword>
<evidence type="ECO:0000256" key="3">
    <source>
        <dbReference type="ARBA" id="ARBA00012513"/>
    </source>
</evidence>
<dbReference type="GO" id="GO:0016020">
    <property type="term" value="C:membrane"/>
    <property type="evidence" value="ECO:0007669"/>
    <property type="project" value="UniProtKB-SubCell"/>
</dbReference>
<dbReference type="PRINTS" id="PR00019">
    <property type="entry name" value="LEURICHRPT"/>
</dbReference>
<evidence type="ECO:0000256" key="15">
    <source>
        <dbReference type="ARBA" id="ARBA00023170"/>
    </source>
</evidence>
<comment type="catalytic activity">
    <reaction evidence="18">
        <text>L-seryl-[protein] + ATP = O-phospho-L-seryl-[protein] + ADP + H(+)</text>
        <dbReference type="Rhea" id="RHEA:17989"/>
        <dbReference type="Rhea" id="RHEA-COMP:9863"/>
        <dbReference type="Rhea" id="RHEA-COMP:11604"/>
        <dbReference type="ChEBI" id="CHEBI:15378"/>
        <dbReference type="ChEBI" id="CHEBI:29999"/>
        <dbReference type="ChEBI" id="CHEBI:30616"/>
        <dbReference type="ChEBI" id="CHEBI:83421"/>
        <dbReference type="ChEBI" id="CHEBI:456216"/>
        <dbReference type="EC" id="2.7.11.1"/>
    </reaction>
</comment>
<dbReference type="CDD" id="cd14066">
    <property type="entry name" value="STKc_IRAK"/>
    <property type="match status" value="1"/>
</dbReference>
<dbReference type="Gene3D" id="3.80.10.10">
    <property type="entry name" value="Ribonuclease Inhibitor"/>
    <property type="match status" value="3"/>
</dbReference>
<dbReference type="SUPFAM" id="SSF52058">
    <property type="entry name" value="L domain-like"/>
    <property type="match status" value="2"/>
</dbReference>
<keyword evidence="8 20" id="KW-0732">Signal</keyword>
<keyword evidence="7 19" id="KW-0812">Transmembrane</keyword>
<dbReference type="Gene3D" id="3.30.200.20">
    <property type="entry name" value="Phosphorylase Kinase, domain 1"/>
    <property type="match status" value="1"/>
</dbReference>
<evidence type="ECO:0000256" key="20">
    <source>
        <dbReference type="SAM" id="SignalP"/>
    </source>
</evidence>
<dbReference type="PANTHER" id="PTHR48053:SF109">
    <property type="entry name" value="PROTEIN KINASE DOMAIN-CONTAINING PROTEIN"/>
    <property type="match status" value="1"/>
</dbReference>
<dbReference type="Pfam" id="PF07714">
    <property type="entry name" value="PK_Tyr_Ser-Thr"/>
    <property type="match status" value="1"/>
</dbReference>
<dbReference type="GO" id="GO:0005524">
    <property type="term" value="F:ATP binding"/>
    <property type="evidence" value="ECO:0007669"/>
    <property type="project" value="UniProtKB-KW"/>
</dbReference>
<dbReference type="FunFam" id="1.10.510.10:FF:000714">
    <property type="entry name" value="Kinase family with leucine-rich repeat domain-containing protein"/>
    <property type="match status" value="1"/>
</dbReference>
<dbReference type="InterPro" id="IPR000719">
    <property type="entry name" value="Prot_kinase_dom"/>
</dbReference>
<feature type="signal peptide" evidence="20">
    <location>
        <begin position="1"/>
        <end position="18"/>
    </location>
</feature>
<gene>
    <name evidence="22" type="primary">ga07072</name>
    <name evidence="22" type="ORF">PR202_ga07072</name>
</gene>
<evidence type="ECO:0000256" key="11">
    <source>
        <dbReference type="ARBA" id="ARBA00022777"/>
    </source>
</evidence>
<dbReference type="Pfam" id="PF12799">
    <property type="entry name" value="LRR_4"/>
    <property type="match status" value="1"/>
</dbReference>
<evidence type="ECO:0000313" key="23">
    <source>
        <dbReference type="Proteomes" id="UP001054889"/>
    </source>
</evidence>
<evidence type="ECO:0000256" key="9">
    <source>
        <dbReference type="ARBA" id="ARBA00022737"/>
    </source>
</evidence>
<dbReference type="SMART" id="SM00220">
    <property type="entry name" value="S_TKc"/>
    <property type="match status" value="1"/>
</dbReference>
<evidence type="ECO:0000259" key="21">
    <source>
        <dbReference type="PROSITE" id="PS50011"/>
    </source>
</evidence>
<comment type="caution">
    <text evidence="22">The sequence shown here is derived from an EMBL/GenBank/DDBJ whole genome shotgun (WGS) entry which is preliminary data.</text>
</comment>
<keyword evidence="11" id="KW-0418">Kinase</keyword>
<dbReference type="Proteomes" id="UP001054889">
    <property type="component" value="Unassembled WGS sequence"/>
</dbReference>
<keyword evidence="10" id="KW-0547">Nucleotide-binding</keyword>
<feature type="chain" id="PRO_5043528769" description="non-specific serine/threonine protein kinase" evidence="20">
    <location>
        <begin position="19"/>
        <end position="1053"/>
    </location>
</feature>
<dbReference type="InterPro" id="IPR001245">
    <property type="entry name" value="Ser-Thr/Tyr_kinase_cat_dom"/>
</dbReference>
<evidence type="ECO:0000256" key="13">
    <source>
        <dbReference type="ARBA" id="ARBA00022989"/>
    </source>
</evidence>
<dbReference type="InterPro" id="IPR025875">
    <property type="entry name" value="Leu-rich_rpt_4"/>
</dbReference>
<dbReference type="PROSITE" id="PS50011">
    <property type="entry name" value="PROTEIN_KINASE_DOM"/>
    <property type="match status" value="1"/>
</dbReference>
<proteinExistence type="inferred from homology"/>
<dbReference type="Pfam" id="PF00560">
    <property type="entry name" value="LRR_1"/>
    <property type="match status" value="4"/>
</dbReference>
<evidence type="ECO:0000313" key="22">
    <source>
        <dbReference type="EMBL" id="GJM90762.1"/>
    </source>
</evidence>
<evidence type="ECO:0000256" key="16">
    <source>
        <dbReference type="ARBA" id="ARBA00023180"/>
    </source>
</evidence>
<evidence type="ECO:0000256" key="10">
    <source>
        <dbReference type="ARBA" id="ARBA00022741"/>
    </source>
</evidence>
<name>A0AAV5BZ17_ELECO</name>
<dbReference type="AlphaFoldDB" id="A0AAV5BZ17"/>
<keyword evidence="6" id="KW-0808">Transferase</keyword>
<evidence type="ECO:0000256" key="14">
    <source>
        <dbReference type="ARBA" id="ARBA00023136"/>
    </source>
</evidence>
<comment type="catalytic activity">
    <reaction evidence="17">
        <text>L-threonyl-[protein] + ATP = O-phospho-L-threonyl-[protein] + ADP + H(+)</text>
        <dbReference type="Rhea" id="RHEA:46608"/>
        <dbReference type="Rhea" id="RHEA-COMP:11060"/>
        <dbReference type="Rhea" id="RHEA-COMP:11605"/>
        <dbReference type="ChEBI" id="CHEBI:15378"/>
        <dbReference type="ChEBI" id="CHEBI:30013"/>
        <dbReference type="ChEBI" id="CHEBI:30616"/>
        <dbReference type="ChEBI" id="CHEBI:61977"/>
        <dbReference type="ChEBI" id="CHEBI:456216"/>
        <dbReference type="EC" id="2.7.11.1"/>
    </reaction>
</comment>
<dbReference type="InterPro" id="IPR011009">
    <property type="entry name" value="Kinase-like_dom_sf"/>
</dbReference>
<dbReference type="InterPro" id="IPR003591">
    <property type="entry name" value="Leu-rich_rpt_typical-subtyp"/>
</dbReference>
<dbReference type="InterPro" id="IPR055414">
    <property type="entry name" value="LRR_R13L4/SHOC2-like"/>
</dbReference>
<dbReference type="EC" id="2.7.11.1" evidence="3"/>
<reference evidence="22" key="1">
    <citation type="journal article" date="2018" name="DNA Res.">
        <title>Multiple hybrid de novo genome assembly of finger millet, an orphan allotetraploid crop.</title>
        <authorList>
            <person name="Hatakeyama M."/>
            <person name="Aluri S."/>
            <person name="Balachadran M.T."/>
            <person name="Sivarajan S.R."/>
            <person name="Patrignani A."/>
            <person name="Gruter S."/>
            <person name="Poveda L."/>
            <person name="Shimizu-Inatsugi R."/>
            <person name="Baeten J."/>
            <person name="Francoijs K.J."/>
            <person name="Nataraja K.N."/>
            <person name="Reddy Y.A.N."/>
            <person name="Phadnis S."/>
            <person name="Ravikumar R.L."/>
            <person name="Schlapbach R."/>
            <person name="Sreeman S.M."/>
            <person name="Shimizu K.K."/>
        </authorList>
    </citation>
    <scope>NUCLEOTIDE SEQUENCE</scope>
</reference>
<evidence type="ECO:0000256" key="17">
    <source>
        <dbReference type="ARBA" id="ARBA00047899"/>
    </source>
</evidence>
<evidence type="ECO:0000256" key="2">
    <source>
        <dbReference type="ARBA" id="ARBA00008684"/>
    </source>
</evidence>
<keyword evidence="13 19" id="KW-1133">Transmembrane helix</keyword>
<evidence type="ECO:0000256" key="7">
    <source>
        <dbReference type="ARBA" id="ARBA00022692"/>
    </source>
</evidence>
<keyword evidence="5" id="KW-0433">Leucine-rich repeat</keyword>
<dbReference type="SMART" id="SM00369">
    <property type="entry name" value="LRR_TYP"/>
    <property type="match status" value="8"/>
</dbReference>
<comment type="similarity">
    <text evidence="2">Belongs to the protein kinase superfamily. Ser/Thr protein kinase family.</text>
</comment>
<keyword evidence="15" id="KW-0675">Receptor</keyword>
<dbReference type="Pfam" id="PF23598">
    <property type="entry name" value="LRR_14"/>
    <property type="match status" value="1"/>
</dbReference>
<dbReference type="PROSITE" id="PS00108">
    <property type="entry name" value="PROTEIN_KINASE_ST"/>
    <property type="match status" value="1"/>
</dbReference>
<feature type="transmembrane region" description="Helical" evidence="19">
    <location>
        <begin position="647"/>
        <end position="670"/>
    </location>
</feature>
<evidence type="ECO:0000256" key="8">
    <source>
        <dbReference type="ARBA" id="ARBA00022729"/>
    </source>
</evidence>
<keyword evidence="23" id="KW-1185">Reference proteome</keyword>
<sequence length="1053" mass="114530">MARPSILVLLLLIPILLASNSDLPLQDNDELQALLTIKQDWGNPPALRSWKNHNSSDPVASVSSSHCKWVGVACNDDGHVTALSFQNFQISGPIPASICNLKNLSYIDLSYNNLTREFPTALYSCSVLQYLDLSNNGFSGALPADINKLSPGIEHLNLSSNSFTGSVPSGISGFAKLKSLVLDTNAFDGSYPAAAIRNLTELETLTLASNSFTPGPVPEEFSKLTKLRTLWLSGTNLTGVIPNSLSALTELTVLDLSQNSLHGEIPGWVWNHQKLQFLYLYANNFTGGIGPSINATNMVELDLSTNRLTEPIPDSVGNMKNLKLLFLYFNKIIGPIPASVGLLPNLRDLRLFNNMLTGPLPHELGKHSPLGNLEVSNNFLTGKLPETLCFNKKLYDLVLFNNSFTGELSTTLGDCDTLDNIMLYNNHFTDMFPSSVWSTFPKLTNVMLQNNDFIGVLPTEISSNISLIEIGNNRFSGAIPTSATGLRVFKAENNWFSHGLPADMSKLANLTDLNLAGNQITGSIPPSIVALNRLTSLNLSGNQQISGPIPAAIGQLSMLTILDLANNSLVGDIPVSFNNLHLTFLNLSNNQLTGMVPATLLSSSYDRSFLGNGRLCVGRLDSGLPLWLCLGDDGGHSSSRRRRRNTIIVIIVLISSVAPVGSVAVVWLVIRSKKNQRDVTSWKMTPFHQLSFTVHDVLTKIREEDVIGRGGSGKVYRIHLGCQNDEEHGGGSDEAAAISHHSTVAVKKIGNAGKPDASLVKEFEAEVTSLGGLRHDNIINLLCCISCDDTKLLVYEYMENGSLDRWLHRRGHHRAEDMPGPLDWQTRLSVAVDVARGLSYMHHDFTRPVIHRDVKCSNILLDCGFSAKIADFGLARILAKSGESEAASGVCGTFGYIAPEYVNRAKVSEKVDVYSFGVVLLELATGRGPHDGGAESGSCLVKWAAKRYRDGEPCADLVDGEIKDPAYLDDMVAMFELGVVCTAEDPASRPPMSEVLHRLLQCDRNGNNGMSGDEDEDAAKDVWGVGSLECLVEMCVRTPVLPQLHNPLDQEHQ</sequence>
<dbReference type="InterPro" id="IPR032675">
    <property type="entry name" value="LRR_dom_sf"/>
</dbReference>
<dbReference type="Pfam" id="PF08263">
    <property type="entry name" value="LRRNT_2"/>
    <property type="match status" value="1"/>
</dbReference>
<keyword evidence="4" id="KW-0723">Serine/threonine-protein kinase</keyword>
<dbReference type="InterPro" id="IPR008271">
    <property type="entry name" value="Ser/Thr_kinase_AS"/>
</dbReference>
<evidence type="ECO:0000256" key="5">
    <source>
        <dbReference type="ARBA" id="ARBA00022614"/>
    </source>
</evidence>
<dbReference type="EMBL" id="BQKI01000003">
    <property type="protein sequence ID" value="GJM90762.1"/>
    <property type="molecule type" value="Genomic_DNA"/>
</dbReference>
<reference evidence="22" key="2">
    <citation type="submission" date="2021-12" db="EMBL/GenBank/DDBJ databases">
        <title>Resequencing data analysis of finger millet.</title>
        <authorList>
            <person name="Hatakeyama M."/>
            <person name="Aluri S."/>
            <person name="Balachadran M.T."/>
            <person name="Sivarajan S.R."/>
            <person name="Poveda L."/>
            <person name="Shimizu-Inatsugi R."/>
            <person name="Schlapbach R."/>
            <person name="Sreeman S.M."/>
            <person name="Shimizu K.K."/>
        </authorList>
    </citation>
    <scope>NUCLEOTIDE SEQUENCE</scope>
</reference>
<dbReference type="SUPFAM" id="SSF56112">
    <property type="entry name" value="Protein kinase-like (PK-like)"/>
    <property type="match status" value="1"/>
</dbReference>
<dbReference type="InterPro" id="IPR001611">
    <property type="entry name" value="Leu-rich_rpt"/>
</dbReference>
<dbReference type="FunFam" id="3.80.10.10:FF:000233">
    <property type="entry name" value="Leucine-rich repeat receptor-like protein kinase TDR"/>
    <property type="match status" value="1"/>
</dbReference>
<dbReference type="FunFam" id="3.80.10.10:FF:000041">
    <property type="entry name" value="LRR receptor-like serine/threonine-protein kinase ERECTA"/>
    <property type="match status" value="1"/>
</dbReference>
<dbReference type="InterPro" id="IPR051716">
    <property type="entry name" value="Plant_RL_S/T_kinase"/>
</dbReference>
<keyword evidence="9" id="KW-0677">Repeat</keyword>
<dbReference type="GO" id="GO:0009791">
    <property type="term" value="P:post-embryonic development"/>
    <property type="evidence" value="ECO:0007669"/>
    <property type="project" value="UniProtKB-ARBA"/>
</dbReference>
<keyword evidence="16" id="KW-0325">Glycoprotein</keyword>
<keyword evidence="12" id="KW-0067">ATP-binding</keyword>
<dbReference type="InterPro" id="IPR013210">
    <property type="entry name" value="LRR_N_plant-typ"/>
</dbReference>